<evidence type="ECO:0000256" key="1">
    <source>
        <dbReference type="ARBA" id="ARBA00022737"/>
    </source>
</evidence>
<organism evidence="4 5">
    <name type="scientific">Wuchereria bancrofti</name>
    <dbReference type="NCBI Taxonomy" id="6293"/>
    <lineage>
        <taxon>Eukaryota</taxon>
        <taxon>Metazoa</taxon>
        <taxon>Ecdysozoa</taxon>
        <taxon>Nematoda</taxon>
        <taxon>Chromadorea</taxon>
        <taxon>Rhabditida</taxon>
        <taxon>Spirurina</taxon>
        <taxon>Spiruromorpha</taxon>
        <taxon>Filarioidea</taxon>
        <taxon>Onchocercidae</taxon>
        <taxon>Wuchereria</taxon>
    </lineage>
</organism>
<protein>
    <recommendedName>
        <fullName evidence="6">Nematode cuticle collagen N-terminal domain-containing protein</fullName>
    </recommendedName>
</protein>
<keyword evidence="3" id="KW-0812">Transmembrane</keyword>
<dbReference type="PANTHER" id="PTHR24637">
    <property type="entry name" value="COLLAGEN"/>
    <property type="match status" value="1"/>
</dbReference>
<dbReference type="InterPro" id="IPR008160">
    <property type="entry name" value="Collagen"/>
</dbReference>
<evidence type="ECO:0000313" key="4">
    <source>
        <dbReference type="EMBL" id="EJW88366.1"/>
    </source>
</evidence>
<comment type="caution">
    <text evidence="4">The sequence shown here is derived from an EMBL/GenBank/DDBJ whole genome shotgun (WGS) entry which is preliminary data.</text>
</comment>
<feature type="compositionally biased region" description="Low complexity" evidence="2">
    <location>
        <begin position="350"/>
        <end position="366"/>
    </location>
</feature>
<keyword evidence="1" id="KW-0677">Repeat</keyword>
<dbReference type="AlphaFoldDB" id="J9F0G6"/>
<feature type="compositionally biased region" description="Low complexity" evidence="2">
    <location>
        <begin position="269"/>
        <end position="282"/>
    </location>
</feature>
<dbReference type="PANTHER" id="PTHR24637:SF354">
    <property type="entry name" value="COLLAGEN"/>
    <property type="match status" value="1"/>
</dbReference>
<feature type="region of interest" description="Disordered" evidence="2">
    <location>
        <begin position="301"/>
        <end position="428"/>
    </location>
</feature>
<dbReference type="Pfam" id="PF01391">
    <property type="entry name" value="Collagen"/>
    <property type="match status" value="2"/>
</dbReference>
<feature type="compositionally biased region" description="Basic residues" evidence="2">
    <location>
        <begin position="301"/>
        <end position="312"/>
    </location>
</feature>
<evidence type="ECO:0000313" key="5">
    <source>
        <dbReference type="Proteomes" id="UP000004810"/>
    </source>
</evidence>
<keyword evidence="3" id="KW-1133">Transmembrane helix</keyword>
<feature type="compositionally biased region" description="Pro residues" evidence="2">
    <location>
        <begin position="382"/>
        <end position="399"/>
    </location>
</feature>
<proteinExistence type="predicted"/>
<feature type="region of interest" description="Disordered" evidence="2">
    <location>
        <begin position="255"/>
        <end position="283"/>
    </location>
</feature>
<dbReference type="EMBL" id="ADBV01000134">
    <property type="protein sequence ID" value="EJW88366.1"/>
    <property type="molecule type" value="Genomic_DNA"/>
</dbReference>
<evidence type="ECO:0008006" key="6">
    <source>
        <dbReference type="Google" id="ProtNLM"/>
    </source>
</evidence>
<evidence type="ECO:0000256" key="2">
    <source>
        <dbReference type="SAM" id="MobiDB-lite"/>
    </source>
</evidence>
<reference evidence="5" key="1">
    <citation type="submission" date="2012-08" db="EMBL/GenBank/DDBJ databases">
        <title>The Genome Sequence of Wuchereria bancrofti.</title>
        <authorList>
            <person name="Nutman T.B."/>
            <person name="Fink D.L."/>
            <person name="Russ C."/>
            <person name="Young S."/>
            <person name="Zeng Q."/>
            <person name="Koehrsen M."/>
            <person name="Alvarado L."/>
            <person name="Berlin A."/>
            <person name="Chapman S.B."/>
            <person name="Chen Z."/>
            <person name="Freedman E."/>
            <person name="Gellesch M."/>
            <person name="Goldberg J."/>
            <person name="Griggs A."/>
            <person name="Gujja S."/>
            <person name="Heilman E.R."/>
            <person name="Heiman D."/>
            <person name="Hepburn T."/>
            <person name="Howarth C."/>
            <person name="Jen D."/>
            <person name="Larson L."/>
            <person name="Lewis B."/>
            <person name="Mehta T."/>
            <person name="Park D."/>
            <person name="Pearson M."/>
            <person name="Roberts A."/>
            <person name="Saif S."/>
            <person name="Shea T."/>
            <person name="Shenoy N."/>
            <person name="Sisk P."/>
            <person name="Stolte C."/>
            <person name="Sykes S."/>
            <person name="Walk T."/>
            <person name="White J."/>
            <person name="Yandava C."/>
            <person name="Haas B."/>
            <person name="Henn M.R."/>
            <person name="Nusbaum C."/>
            <person name="Birren B."/>
        </authorList>
    </citation>
    <scope>NUCLEOTIDE SEQUENCE [LARGE SCALE GENOMIC DNA]</scope>
    <source>
        <strain evidence="5">NA</strain>
    </source>
</reference>
<gene>
    <name evidence="4" type="ORF">WUBG_00720</name>
</gene>
<name>J9F0G6_WUCBA</name>
<sequence length="457" mass="48391">MDPDALDTGRERAYQLAIITALIIAALPFVAFIALTPTVNRYISTISYQLQNDFFFCEETAFNFYGYTSMNKNYGGNVGEAGNKTSGAVEFNTIFEYLNCSQNSEKCQDKWRQASRKVRSIPINVLEEVPTAATFLVKYAPSSNTAEPEYATAQNVGQLNEVTMAEIDFKQSLIRKMAEDSSVIWHNDGVVTAEFDNTEEVAAQSEASLFRTYRFISSTTNYLQELSVTHPPASQVMQSDMTKISSDGRECRCSALPGPKGLPGRKGLKGAPGAQGAPGFPARMPCEPPVDLKKDMCRPMPSRHKVGSKRHLFQGFPGDKGATGIPGVHGKNGKDGKIGPTGPRGPPGIPGLDGDIGDPGIDAAPTPFIPGPPGPSGEVGPVGPPGPRGMPGIDGPPGPTGKRGPPGEDGLSGNRGSPGLPGPVGKVGPDGNIGVCPTYCATDGGVFFVKPPEWFED</sequence>
<dbReference type="Proteomes" id="UP000004810">
    <property type="component" value="Unassembled WGS sequence"/>
</dbReference>
<keyword evidence="3" id="KW-0472">Membrane</keyword>
<accession>J9F0G6</accession>
<evidence type="ECO:0000256" key="3">
    <source>
        <dbReference type="SAM" id="Phobius"/>
    </source>
</evidence>
<feature type="transmembrane region" description="Helical" evidence="3">
    <location>
        <begin position="12"/>
        <end position="35"/>
    </location>
</feature>